<sequence>MSYSKLIIGAAIFDISGLPKEYLTSTESSDVSWVQTIFQALGLQSLLTSSIKLEGFRHVIVHAKDYRAIVVKQKVCYTALLCQSETQISAELIQWAMEFQPTTLKNDPRFSVV</sequence>
<accession>A0A951QAL5</accession>
<dbReference type="Proteomes" id="UP000757435">
    <property type="component" value="Unassembled WGS sequence"/>
</dbReference>
<evidence type="ECO:0000313" key="2">
    <source>
        <dbReference type="Proteomes" id="UP000757435"/>
    </source>
</evidence>
<name>A0A951QAL5_9CYAN</name>
<comment type="caution">
    <text evidence="1">The sequence shown here is derived from an EMBL/GenBank/DDBJ whole genome shotgun (WGS) entry which is preliminary data.</text>
</comment>
<dbReference type="AlphaFoldDB" id="A0A951QAL5"/>
<gene>
    <name evidence="1" type="ORF">KME15_06545</name>
</gene>
<organism evidence="1 2">
    <name type="scientific">Drouetiella hepatica Uher 2000/2452</name>
    <dbReference type="NCBI Taxonomy" id="904376"/>
    <lineage>
        <taxon>Bacteria</taxon>
        <taxon>Bacillati</taxon>
        <taxon>Cyanobacteriota</taxon>
        <taxon>Cyanophyceae</taxon>
        <taxon>Oculatellales</taxon>
        <taxon>Oculatellaceae</taxon>
        <taxon>Drouetiella</taxon>
    </lineage>
</organism>
<reference evidence="1" key="2">
    <citation type="journal article" date="2022" name="Microbiol. Resour. Announc.">
        <title>Metagenome Sequencing to Explore Phylogenomics of Terrestrial Cyanobacteria.</title>
        <authorList>
            <person name="Ward R.D."/>
            <person name="Stajich J.E."/>
            <person name="Johansen J.R."/>
            <person name="Huntemann M."/>
            <person name="Clum A."/>
            <person name="Foster B."/>
            <person name="Foster B."/>
            <person name="Roux S."/>
            <person name="Palaniappan K."/>
            <person name="Varghese N."/>
            <person name="Mukherjee S."/>
            <person name="Reddy T.B.K."/>
            <person name="Daum C."/>
            <person name="Copeland A."/>
            <person name="Chen I.A."/>
            <person name="Ivanova N.N."/>
            <person name="Kyrpides N.C."/>
            <person name="Shapiro N."/>
            <person name="Eloe-Fadrosh E.A."/>
            <person name="Pietrasiak N."/>
        </authorList>
    </citation>
    <scope>NUCLEOTIDE SEQUENCE</scope>
    <source>
        <strain evidence="1">UHER 2000/2452</strain>
    </source>
</reference>
<protein>
    <submittedName>
        <fullName evidence="1">Uncharacterized protein</fullName>
    </submittedName>
</protein>
<dbReference type="EMBL" id="JAHHHD010000005">
    <property type="protein sequence ID" value="MBW4658314.1"/>
    <property type="molecule type" value="Genomic_DNA"/>
</dbReference>
<proteinExistence type="predicted"/>
<reference evidence="1" key="1">
    <citation type="submission" date="2021-05" db="EMBL/GenBank/DDBJ databases">
        <authorList>
            <person name="Pietrasiak N."/>
            <person name="Ward R."/>
            <person name="Stajich J.E."/>
            <person name="Kurbessoian T."/>
        </authorList>
    </citation>
    <scope>NUCLEOTIDE SEQUENCE</scope>
    <source>
        <strain evidence="1">UHER 2000/2452</strain>
    </source>
</reference>
<evidence type="ECO:0000313" key="1">
    <source>
        <dbReference type="EMBL" id="MBW4658314.1"/>
    </source>
</evidence>